<feature type="compositionally biased region" description="Basic and acidic residues" evidence="3">
    <location>
        <begin position="1"/>
        <end position="10"/>
    </location>
</feature>
<dbReference type="InterPro" id="IPR001296">
    <property type="entry name" value="Glyco_trans_1"/>
</dbReference>
<evidence type="ECO:0000313" key="7">
    <source>
        <dbReference type="Proteomes" id="UP001589789"/>
    </source>
</evidence>
<evidence type="ECO:0000256" key="1">
    <source>
        <dbReference type="ARBA" id="ARBA00022676"/>
    </source>
</evidence>
<name>A0ABV6IKY9_9PROT</name>
<dbReference type="InterPro" id="IPR028098">
    <property type="entry name" value="Glyco_trans_4-like_N"/>
</dbReference>
<feature type="domain" description="Glycosyltransferase subfamily 4-like N-terminal" evidence="5">
    <location>
        <begin position="93"/>
        <end position="230"/>
    </location>
</feature>
<accession>A0ABV6IKY9</accession>
<dbReference type="EMBL" id="JBHLVZ010000001">
    <property type="protein sequence ID" value="MFC0384227.1"/>
    <property type="molecule type" value="Genomic_DNA"/>
</dbReference>
<dbReference type="SUPFAM" id="SSF53756">
    <property type="entry name" value="UDP-Glycosyltransferase/glycogen phosphorylase"/>
    <property type="match status" value="1"/>
</dbReference>
<dbReference type="Gene3D" id="3.40.50.2000">
    <property type="entry name" value="Glycogen Phosphorylase B"/>
    <property type="match status" value="2"/>
</dbReference>
<dbReference type="Proteomes" id="UP001589789">
    <property type="component" value="Unassembled WGS sequence"/>
</dbReference>
<reference evidence="6 7" key="1">
    <citation type="submission" date="2024-09" db="EMBL/GenBank/DDBJ databases">
        <authorList>
            <person name="Sun Q."/>
            <person name="Mori K."/>
        </authorList>
    </citation>
    <scope>NUCLEOTIDE SEQUENCE [LARGE SCALE GENOMIC DNA]</scope>
    <source>
        <strain evidence="6 7">CCM 7468</strain>
    </source>
</reference>
<evidence type="ECO:0000313" key="6">
    <source>
        <dbReference type="EMBL" id="MFC0384227.1"/>
    </source>
</evidence>
<dbReference type="RefSeq" id="WP_377048250.1">
    <property type="nucleotide sequence ID" value="NZ_JBHLVZ010000001.1"/>
</dbReference>
<dbReference type="PANTHER" id="PTHR12526:SF510">
    <property type="entry name" value="D-INOSITOL 3-PHOSPHATE GLYCOSYLTRANSFERASE"/>
    <property type="match status" value="1"/>
</dbReference>
<protein>
    <submittedName>
        <fullName evidence="6">Glycosyltransferase family 4 protein</fullName>
    </submittedName>
</protein>
<comment type="caution">
    <text evidence="6">The sequence shown here is derived from an EMBL/GenBank/DDBJ whole genome shotgun (WGS) entry which is preliminary data.</text>
</comment>
<feature type="domain" description="Glycosyl transferase family 1" evidence="4">
    <location>
        <begin position="239"/>
        <end position="401"/>
    </location>
</feature>
<evidence type="ECO:0000259" key="5">
    <source>
        <dbReference type="Pfam" id="PF13439"/>
    </source>
</evidence>
<sequence length="429" mass="45484">MSQDLLRDPAPHGGAVPRSAPGGTAPPGRPLRLLTFSTLYPSAARPSHGVFVENRLRHLVAGGEAEATVLAPVPWFPSRSPRFGDWARHAAAPRAEERHGLAVHHPRYAVIPRFGMSVAPFLLYRAAARALSRLVSEGLSFDAIDAHYLYPDGVAAVWLGRRFGKPVVITARGSDTSLLPRHAIPRRLIQQVAIKGSDALIAVSAGLAEGLHELGAPPEKVTVLRNGVDLRAFQPQDRAAARAELGLGEGRVLLSVGLLIERKGHHHIIPALRDLPGHTLLIAGEGPDRAALLALAAECGVAERVRMVGPQPHGRLPTFYSAADALVLASSREGWANVLLESMACGTPVVASPAWGSREAVSSPAAGLVIDTVTPDAIAEGVRRLLSAPPSREATRAYAERFGWDETTAGQLSLFRRVLARGVPGRAGA</sequence>
<feature type="region of interest" description="Disordered" evidence="3">
    <location>
        <begin position="1"/>
        <end position="28"/>
    </location>
</feature>
<evidence type="ECO:0000256" key="3">
    <source>
        <dbReference type="SAM" id="MobiDB-lite"/>
    </source>
</evidence>
<evidence type="ECO:0000256" key="2">
    <source>
        <dbReference type="ARBA" id="ARBA00022679"/>
    </source>
</evidence>
<proteinExistence type="predicted"/>
<keyword evidence="2" id="KW-0808">Transferase</keyword>
<gene>
    <name evidence="6" type="ORF">ACFFIC_01530</name>
</gene>
<organism evidence="6 7">
    <name type="scientific">Muricoccus vinaceus</name>
    <dbReference type="NCBI Taxonomy" id="424704"/>
    <lineage>
        <taxon>Bacteria</taxon>
        <taxon>Pseudomonadati</taxon>
        <taxon>Pseudomonadota</taxon>
        <taxon>Alphaproteobacteria</taxon>
        <taxon>Acetobacterales</taxon>
        <taxon>Roseomonadaceae</taxon>
        <taxon>Muricoccus</taxon>
    </lineage>
</organism>
<dbReference type="Pfam" id="PF13439">
    <property type="entry name" value="Glyco_transf_4"/>
    <property type="match status" value="1"/>
</dbReference>
<dbReference type="PANTHER" id="PTHR12526">
    <property type="entry name" value="GLYCOSYLTRANSFERASE"/>
    <property type="match status" value="1"/>
</dbReference>
<dbReference type="CDD" id="cd03798">
    <property type="entry name" value="GT4_WlbH-like"/>
    <property type="match status" value="1"/>
</dbReference>
<keyword evidence="1" id="KW-0328">Glycosyltransferase</keyword>
<keyword evidence="7" id="KW-1185">Reference proteome</keyword>
<evidence type="ECO:0000259" key="4">
    <source>
        <dbReference type="Pfam" id="PF00534"/>
    </source>
</evidence>
<dbReference type="Pfam" id="PF00534">
    <property type="entry name" value="Glycos_transf_1"/>
    <property type="match status" value="1"/>
</dbReference>